<gene>
    <name evidence="2" type="ORF">Raf01_40370</name>
</gene>
<organism evidence="2 3">
    <name type="scientific">Rugosimonospora africana</name>
    <dbReference type="NCBI Taxonomy" id="556532"/>
    <lineage>
        <taxon>Bacteria</taxon>
        <taxon>Bacillati</taxon>
        <taxon>Actinomycetota</taxon>
        <taxon>Actinomycetes</taxon>
        <taxon>Micromonosporales</taxon>
        <taxon>Micromonosporaceae</taxon>
        <taxon>Rugosimonospora</taxon>
    </lineage>
</organism>
<proteinExistence type="predicted"/>
<sequence>MPVAAAAPSTRKGDGERTAAIPGRVFVNTSPYAQNGANWYNRRGKRGGRCRGRDADHVRGGEPFERLRPVGREPAVRTRLSVRLPVGLTVRFPVGFPVPISQPAC</sequence>
<name>A0A8J3VR68_9ACTN</name>
<evidence type="ECO:0000313" key="2">
    <source>
        <dbReference type="EMBL" id="GIH15865.1"/>
    </source>
</evidence>
<dbReference type="AlphaFoldDB" id="A0A8J3VR68"/>
<evidence type="ECO:0000313" key="3">
    <source>
        <dbReference type="Proteomes" id="UP000642748"/>
    </source>
</evidence>
<dbReference type="EMBL" id="BONZ01000038">
    <property type="protein sequence ID" value="GIH15865.1"/>
    <property type="molecule type" value="Genomic_DNA"/>
</dbReference>
<protein>
    <submittedName>
        <fullName evidence="2">Uncharacterized protein</fullName>
    </submittedName>
</protein>
<keyword evidence="3" id="KW-1185">Reference proteome</keyword>
<reference evidence="2" key="1">
    <citation type="submission" date="2021-01" db="EMBL/GenBank/DDBJ databases">
        <title>Whole genome shotgun sequence of Rugosimonospora africana NBRC 104875.</title>
        <authorList>
            <person name="Komaki H."/>
            <person name="Tamura T."/>
        </authorList>
    </citation>
    <scope>NUCLEOTIDE SEQUENCE</scope>
    <source>
        <strain evidence="2">NBRC 104875</strain>
    </source>
</reference>
<accession>A0A8J3VR68</accession>
<evidence type="ECO:0000256" key="1">
    <source>
        <dbReference type="SAM" id="MobiDB-lite"/>
    </source>
</evidence>
<comment type="caution">
    <text evidence="2">The sequence shown here is derived from an EMBL/GenBank/DDBJ whole genome shotgun (WGS) entry which is preliminary data.</text>
</comment>
<dbReference type="Proteomes" id="UP000642748">
    <property type="component" value="Unassembled WGS sequence"/>
</dbReference>
<feature type="region of interest" description="Disordered" evidence="1">
    <location>
        <begin position="37"/>
        <end position="57"/>
    </location>
</feature>